<dbReference type="AlphaFoldDB" id="A0A8B9QNW3"/>
<evidence type="ECO:0000256" key="1">
    <source>
        <dbReference type="ARBA" id="ARBA00023125"/>
    </source>
</evidence>
<dbReference type="GO" id="GO:0003677">
    <property type="term" value="F:DNA binding"/>
    <property type="evidence" value="ECO:0007669"/>
    <property type="project" value="UniProtKB-KW"/>
</dbReference>
<dbReference type="PROSITE" id="PS51253">
    <property type="entry name" value="HTH_CENPB"/>
    <property type="match status" value="1"/>
</dbReference>
<evidence type="ECO:0000313" key="3">
    <source>
        <dbReference type="Ensembl" id="ENSAOWP00000027358.1"/>
    </source>
</evidence>
<proteinExistence type="predicted"/>
<sequence>MADMEKVLVVWIEDQTSHNIPLSQSLIQRKRGEEATEEKFKASRGQLMRFKERSCLHKIKVQGEAASDDVEAAAMILGYINREYQVGVKKDPRIALAPLATAME</sequence>
<dbReference type="Gene3D" id="1.10.10.60">
    <property type="entry name" value="Homeodomain-like"/>
    <property type="match status" value="1"/>
</dbReference>
<keyword evidence="1" id="KW-0238">DNA-binding</keyword>
<name>A0A8B9QNW3_APTOW</name>
<keyword evidence="4" id="KW-1185">Reference proteome</keyword>
<accession>A0A8B9QNW3</accession>
<reference evidence="3" key="1">
    <citation type="submission" date="2025-08" db="UniProtKB">
        <authorList>
            <consortium name="Ensembl"/>
        </authorList>
    </citation>
    <scope>IDENTIFICATION</scope>
</reference>
<protein>
    <recommendedName>
        <fullName evidence="2">HTH CENPB-type domain-containing protein</fullName>
    </recommendedName>
</protein>
<dbReference type="Pfam" id="PF03221">
    <property type="entry name" value="HTH_Tnp_Tc5"/>
    <property type="match status" value="1"/>
</dbReference>
<dbReference type="Proteomes" id="UP000694424">
    <property type="component" value="Unplaced"/>
</dbReference>
<reference evidence="3" key="2">
    <citation type="submission" date="2025-09" db="UniProtKB">
        <authorList>
            <consortium name="Ensembl"/>
        </authorList>
    </citation>
    <scope>IDENTIFICATION</scope>
</reference>
<dbReference type="InterPro" id="IPR009057">
    <property type="entry name" value="Homeodomain-like_sf"/>
</dbReference>
<dbReference type="SMART" id="SM00674">
    <property type="entry name" value="CENPB"/>
    <property type="match status" value="1"/>
</dbReference>
<dbReference type="Ensembl" id="ENSAOWT00000030992.1">
    <property type="protein sequence ID" value="ENSAOWP00000027358.1"/>
    <property type="gene ID" value="ENSAOWG00000018430.1"/>
</dbReference>
<feature type="domain" description="HTH CENPB-type" evidence="2">
    <location>
        <begin position="1"/>
        <end position="60"/>
    </location>
</feature>
<evidence type="ECO:0000313" key="4">
    <source>
        <dbReference type="Proteomes" id="UP000694424"/>
    </source>
</evidence>
<organism evidence="3 4">
    <name type="scientific">Apteryx owenii</name>
    <name type="common">Little spotted kiwi</name>
    <dbReference type="NCBI Taxonomy" id="8824"/>
    <lineage>
        <taxon>Eukaryota</taxon>
        <taxon>Metazoa</taxon>
        <taxon>Chordata</taxon>
        <taxon>Craniata</taxon>
        <taxon>Vertebrata</taxon>
        <taxon>Euteleostomi</taxon>
        <taxon>Archelosauria</taxon>
        <taxon>Archosauria</taxon>
        <taxon>Dinosauria</taxon>
        <taxon>Saurischia</taxon>
        <taxon>Theropoda</taxon>
        <taxon>Coelurosauria</taxon>
        <taxon>Aves</taxon>
        <taxon>Palaeognathae</taxon>
        <taxon>Apterygiformes</taxon>
        <taxon>Apterygidae</taxon>
        <taxon>Apteryx</taxon>
    </lineage>
</organism>
<dbReference type="InterPro" id="IPR006600">
    <property type="entry name" value="HTH_CenpB_DNA-bd_dom"/>
</dbReference>
<evidence type="ECO:0000259" key="2">
    <source>
        <dbReference type="PROSITE" id="PS51253"/>
    </source>
</evidence>
<dbReference type="SUPFAM" id="SSF46689">
    <property type="entry name" value="Homeodomain-like"/>
    <property type="match status" value="1"/>
</dbReference>